<sequence length="188" mass="21070">MRVQIAFALFQGRAVTEPNCGNPKLNNGLRQLFLNMHNNFRGSVARGQTESSFNWGIAPPATLMYRMKYSCDAESYAQQYIASCNTNGLPAHTHPGYKVNRHVLRNVQTNMAGAAQIATITWWSQLARFGMRSNMMFYASENNRGANNVLSWSKACSAGMAWWNNNYLGCSVQNCGSFYYTACMYKPG</sequence>
<evidence type="ECO:0000313" key="3">
    <source>
        <dbReference type="Proteomes" id="UP000252519"/>
    </source>
</evidence>
<dbReference type="InterPro" id="IPR014044">
    <property type="entry name" value="CAP_dom"/>
</dbReference>
<gene>
    <name evidence="2" type="ORF">ANCCAN_06169</name>
</gene>
<evidence type="ECO:0000259" key="1">
    <source>
        <dbReference type="SMART" id="SM00198"/>
    </source>
</evidence>
<organism evidence="2 3">
    <name type="scientific">Ancylostoma caninum</name>
    <name type="common">Dog hookworm</name>
    <dbReference type="NCBI Taxonomy" id="29170"/>
    <lineage>
        <taxon>Eukaryota</taxon>
        <taxon>Metazoa</taxon>
        <taxon>Ecdysozoa</taxon>
        <taxon>Nematoda</taxon>
        <taxon>Chromadorea</taxon>
        <taxon>Rhabditida</taxon>
        <taxon>Rhabditina</taxon>
        <taxon>Rhabditomorpha</taxon>
        <taxon>Strongyloidea</taxon>
        <taxon>Ancylostomatidae</taxon>
        <taxon>Ancylostomatinae</taxon>
        <taxon>Ancylostoma</taxon>
    </lineage>
</organism>
<dbReference type="OrthoDB" id="337038at2759"/>
<comment type="caution">
    <text evidence="2">The sequence shown here is derived from an EMBL/GenBank/DDBJ whole genome shotgun (WGS) entry which is preliminary data.</text>
</comment>
<dbReference type="InterPro" id="IPR035940">
    <property type="entry name" value="CAP_sf"/>
</dbReference>
<feature type="domain" description="SCP" evidence="1">
    <location>
        <begin position="28"/>
        <end position="188"/>
    </location>
</feature>
<dbReference type="Proteomes" id="UP000252519">
    <property type="component" value="Unassembled WGS sequence"/>
</dbReference>
<proteinExistence type="predicted"/>
<dbReference type="Gene3D" id="3.40.33.10">
    <property type="entry name" value="CAP"/>
    <property type="match status" value="1"/>
</dbReference>
<dbReference type="CDD" id="cd05380">
    <property type="entry name" value="CAP_euk"/>
    <property type="match status" value="1"/>
</dbReference>
<name>A0A368GTY7_ANCCA</name>
<reference evidence="2 3" key="1">
    <citation type="submission" date="2014-10" db="EMBL/GenBank/DDBJ databases">
        <title>Draft genome of the hookworm Ancylostoma caninum.</title>
        <authorList>
            <person name="Mitreva M."/>
        </authorList>
    </citation>
    <scope>NUCLEOTIDE SEQUENCE [LARGE SCALE GENOMIC DNA]</scope>
    <source>
        <strain evidence="2 3">Baltimore</strain>
    </source>
</reference>
<dbReference type="SUPFAM" id="SSF55797">
    <property type="entry name" value="PR-1-like"/>
    <property type="match status" value="1"/>
</dbReference>
<keyword evidence="3" id="KW-1185">Reference proteome</keyword>
<dbReference type="SMART" id="SM00198">
    <property type="entry name" value="SCP"/>
    <property type="match status" value="1"/>
</dbReference>
<dbReference type="EMBL" id="JOJR01000056">
    <property type="protein sequence ID" value="RCN47832.1"/>
    <property type="molecule type" value="Genomic_DNA"/>
</dbReference>
<dbReference type="Pfam" id="PF00188">
    <property type="entry name" value="CAP"/>
    <property type="match status" value="1"/>
</dbReference>
<dbReference type="AlphaFoldDB" id="A0A368GTY7"/>
<evidence type="ECO:0000313" key="2">
    <source>
        <dbReference type="EMBL" id="RCN47832.1"/>
    </source>
</evidence>
<dbReference type="STRING" id="29170.A0A368GTY7"/>
<protein>
    <submittedName>
        <fullName evidence="2">SCP-like protein</fullName>
    </submittedName>
</protein>
<accession>A0A368GTY7</accession>